<protein>
    <submittedName>
        <fullName evidence="4">Midasin-like</fullName>
    </submittedName>
</protein>
<keyword evidence="1" id="KW-0547">Nucleotide-binding</keyword>
<keyword evidence="2" id="KW-0067">ATP-binding</keyword>
<dbReference type="SUPFAM" id="SSF52540">
    <property type="entry name" value="P-loop containing nucleoside triphosphate hydrolases"/>
    <property type="match status" value="1"/>
</dbReference>
<dbReference type="Pfam" id="PF07728">
    <property type="entry name" value="AAA_5"/>
    <property type="match status" value="1"/>
</dbReference>
<name>A0A2P2MUQ5_RHIMU</name>
<dbReference type="GO" id="GO:0005524">
    <property type="term" value="F:ATP binding"/>
    <property type="evidence" value="ECO:0007669"/>
    <property type="project" value="UniProtKB-KW"/>
</dbReference>
<dbReference type="AlphaFoldDB" id="A0A2P2MUQ5"/>
<dbReference type="GO" id="GO:0016887">
    <property type="term" value="F:ATP hydrolysis activity"/>
    <property type="evidence" value="ECO:0007669"/>
    <property type="project" value="InterPro"/>
</dbReference>
<evidence type="ECO:0000256" key="2">
    <source>
        <dbReference type="ARBA" id="ARBA00022840"/>
    </source>
</evidence>
<dbReference type="Gene3D" id="3.40.50.300">
    <property type="entry name" value="P-loop containing nucleotide triphosphate hydrolases"/>
    <property type="match status" value="1"/>
</dbReference>
<reference evidence="4" key="1">
    <citation type="submission" date="2018-02" db="EMBL/GenBank/DDBJ databases">
        <title>Rhizophora mucronata_Transcriptome.</title>
        <authorList>
            <person name="Meera S.P."/>
            <person name="Sreeshan A."/>
            <person name="Augustine A."/>
        </authorList>
    </citation>
    <scope>NUCLEOTIDE SEQUENCE</scope>
    <source>
        <tissue evidence="4">Leaf</tissue>
    </source>
</reference>
<dbReference type="GO" id="GO:0000055">
    <property type="term" value="P:ribosomal large subunit export from nucleus"/>
    <property type="evidence" value="ECO:0007669"/>
    <property type="project" value="TreeGrafter"/>
</dbReference>
<accession>A0A2P2MUQ5</accession>
<dbReference type="InterPro" id="IPR011704">
    <property type="entry name" value="ATPase_dyneun-rel_AAA"/>
</dbReference>
<feature type="domain" description="ATPase dynein-related AAA" evidence="3">
    <location>
        <begin position="53"/>
        <end position="103"/>
    </location>
</feature>
<dbReference type="PANTHER" id="PTHR48103">
    <property type="entry name" value="MIDASIN-RELATED"/>
    <property type="match status" value="1"/>
</dbReference>
<dbReference type="GO" id="GO:0005634">
    <property type="term" value="C:nucleus"/>
    <property type="evidence" value="ECO:0007669"/>
    <property type="project" value="TreeGrafter"/>
</dbReference>
<dbReference type="GO" id="GO:0030687">
    <property type="term" value="C:preribosome, large subunit precursor"/>
    <property type="evidence" value="ECO:0007669"/>
    <property type="project" value="TreeGrafter"/>
</dbReference>
<proteinExistence type="predicted"/>
<dbReference type="PANTHER" id="PTHR48103:SF2">
    <property type="entry name" value="MIDASIN"/>
    <property type="match status" value="1"/>
</dbReference>
<organism evidence="4">
    <name type="scientific">Rhizophora mucronata</name>
    <name type="common">Asiatic mangrove</name>
    <dbReference type="NCBI Taxonomy" id="61149"/>
    <lineage>
        <taxon>Eukaryota</taxon>
        <taxon>Viridiplantae</taxon>
        <taxon>Streptophyta</taxon>
        <taxon>Embryophyta</taxon>
        <taxon>Tracheophyta</taxon>
        <taxon>Spermatophyta</taxon>
        <taxon>Magnoliopsida</taxon>
        <taxon>eudicotyledons</taxon>
        <taxon>Gunneridae</taxon>
        <taxon>Pentapetalae</taxon>
        <taxon>rosids</taxon>
        <taxon>fabids</taxon>
        <taxon>Malpighiales</taxon>
        <taxon>Rhizophoraceae</taxon>
        <taxon>Rhizophora</taxon>
    </lineage>
</organism>
<evidence type="ECO:0000259" key="3">
    <source>
        <dbReference type="Pfam" id="PF07728"/>
    </source>
</evidence>
<evidence type="ECO:0000313" key="4">
    <source>
        <dbReference type="EMBL" id="MBX33949.1"/>
    </source>
</evidence>
<dbReference type="InterPro" id="IPR027417">
    <property type="entry name" value="P-loop_NTPase"/>
</dbReference>
<sequence length="109" mass="12248">MQGISSDIGQASLTLDHLALMSTTYRQGRVSCLAVTTDDLDIFDQMMSELIQLHQKWQTIFMWQDGPLVQAMKAGDLFLVDEISLADDSVLERLNSVLEPERKLVGYLS</sequence>
<evidence type="ECO:0000256" key="1">
    <source>
        <dbReference type="ARBA" id="ARBA00022741"/>
    </source>
</evidence>
<dbReference type="EMBL" id="GGEC01053465">
    <property type="protein sequence ID" value="MBX33949.1"/>
    <property type="molecule type" value="Transcribed_RNA"/>
</dbReference>
<dbReference type="GO" id="GO:0000027">
    <property type="term" value="P:ribosomal large subunit assembly"/>
    <property type="evidence" value="ECO:0007669"/>
    <property type="project" value="TreeGrafter"/>
</dbReference>